<dbReference type="KEGG" id="tio:INP52_08105"/>
<accession>A0A7S7RTM2</accession>
<reference evidence="10 11" key="1">
    <citation type="submission" date="2020-10" db="EMBL/GenBank/DDBJ databases">
        <title>Olsenella immobilis sp.nov., isolated from the mud in a fermentation cellar used for the production of Chinese strong-flavoured liquor.</title>
        <authorList>
            <person name="Lu L."/>
        </authorList>
    </citation>
    <scope>NUCLEOTIDE SEQUENCE [LARGE SCALE GENOMIC DNA]</scope>
    <source>
        <strain evidence="10 11">LZLJ-2</strain>
    </source>
</reference>
<dbReference type="FunFam" id="1.20.1510.10:FF:000006">
    <property type="entry name" value="Divalent cation efflux transporter"/>
    <property type="match status" value="1"/>
</dbReference>
<feature type="transmembrane region" description="Helical" evidence="7">
    <location>
        <begin position="97"/>
        <end position="118"/>
    </location>
</feature>
<comment type="similarity">
    <text evidence="2">Belongs to the cation diffusion facilitator (CDF) transporter (TC 2.A.4) family.</text>
</comment>
<dbReference type="SUPFAM" id="SSF160240">
    <property type="entry name" value="Cation efflux protein cytoplasmic domain-like"/>
    <property type="match status" value="1"/>
</dbReference>
<keyword evidence="6 7" id="KW-0472">Membrane</keyword>
<keyword evidence="5 7" id="KW-1133">Transmembrane helix</keyword>
<dbReference type="Pfam" id="PF01545">
    <property type="entry name" value="Cation_efflux"/>
    <property type="match status" value="1"/>
</dbReference>
<keyword evidence="11" id="KW-1185">Reference proteome</keyword>
<dbReference type="InterPro" id="IPR036837">
    <property type="entry name" value="Cation_efflux_CTD_sf"/>
</dbReference>
<feature type="domain" description="Cation efflux protein cytoplasmic" evidence="9">
    <location>
        <begin position="228"/>
        <end position="303"/>
    </location>
</feature>
<evidence type="ECO:0000259" key="9">
    <source>
        <dbReference type="Pfam" id="PF16916"/>
    </source>
</evidence>
<evidence type="ECO:0000313" key="11">
    <source>
        <dbReference type="Proteomes" id="UP000593735"/>
    </source>
</evidence>
<dbReference type="PANTHER" id="PTHR43840:SF50">
    <property type="entry name" value="MANGANESE EFFLUX SYSTEM PROTEIN MNES"/>
    <property type="match status" value="1"/>
</dbReference>
<dbReference type="InterPro" id="IPR050291">
    <property type="entry name" value="CDF_Transporter"/>
</dbReference>
<keyword evidence="3" id="KW-0813">Transport</keyword>
<evidence type="ECO:0000259" key="8">
    <source>
        <dbReference type="Pfam" id="PF01545"/>
    </source>
</evidence>
<protein>
    <submittedName>
        <fullName evidence="10">Cation transporter</fullName>
    </submittedName>
</protein>
<comment type="subcellular location">
    <subcellularLocation>
        <location evidence="1">Membrane</location>
        <topology evidence="1">Multi-pass membrane protein</topology>
    </subcellularLocation>
</comment>
<dbReference type="NCBIfam" id="TIGR01297">
    <property type="entry name" value="CDF"/>
    <property type="match status" value="1"/>
</dbReference>
<dbReference type="Proteomes" id="UP000593735">
    <property type="component" value="Chromosome"/>
</dbReference>
<evidence type="ECO:0000256" key="3">
    <source>
        <dbReference type="ARBA" id="ARBA00022448"/>
    </source>
</evidence>
<dbReference type="InterPro" id="IPR027469">
    <property type="entry name" value="Cation_efflux_TMD_sf"/>
</dbReference>
<dbReference type="SUPFAM" id="SSF161111">
    <property type="entry name" value="Cation efflux protein transmembrane domain-like"/>
    <property type="match status" value="1"/>
</dbReference>
<evidence type="ECO:0000256" key="4">
    <source>
        <dbReference type="ARBA" id="ARBA00022692"/>
    </source>
</evidence>
<evidence type="ECO:0000256" key="6">
    <source>
        <dbReference type="ARBA" id="ARBA00023136"/>
    </source>
</evidence>
<feature type="transmembrane region" description="Helical" evidence="7">
    <location>
        <begin position="25"/>
        <end position="43"/>
    </location>
</feature>
<evidence type="ECO:0000313" key="10">
    <source>
        <dbReference type="EMBL" id="QOY60361.1"/>
    </source>
</evidence>
<dbReference type="RefSeq" id="WP_194370727.1">
    <property type="nucleotide sequence ID" value="NZ_CP063767.1"/>
</dbReference>
<sequence length="392" mass="42227">MTEWLVRTFVPNARNVSDPEVRTRYGLLASVTGIVCNVALFVGKGVVGLLAGSVSVVADAVNNLSDASSNIVSLLGFKLASRPADKDHPYGHGRYEYLAGLVVSVVVCAIGLNLVMSSANRIVHPEPTEFGPATVVVLVASIVVKLWMTTFNRSLGRTISSETLAATAVDSRNDVITSAAVLASAVVSQLTGANLDGWAGLAVGAFICWSGVELVGDAVSPLLGKAPDPAYSEHIRRKILSYPGVLGTHDLMIHDYGPGRRFASAHVEMAGEGGAFEQHDVLDRIEQAFLSDEGLVMTLHYDPIVTDDPQVHDMRHWIDLAVKEIDPGLSIHDLRHVPGPSHATITFDCVRSARCELSSTELRRRVSELVEKRYPRSVCKITIDDGYVSPRQ</sequence>
<dbReference type="Gene3D" id="3.30.70.1350">
    <property type="entry name" value="Cation efflux protein, cytoplasmic domain"/>
    <property type="match status" value="1"/>
</dbReference>
<evidence type="ECO:0000256" key="7">
    <source>
        <dbReference type="SAM" id="Phobius"/>
    </source>
</evidence>
<name>A0A7S7RTM2_9ACTN</name>
<evidence type="ECO:0000256" key="2">
    <source>
        <dbReference type="ARBA" id="ARBA00008114"/>
    </source>
</evidence>
<dbReference type="GO" id="GO:0008324">
    <property type="term" value="F:monoatomic cation transmembrane transporter activity"/>
    <property type="evidence" value="ECO:0007669"/>
    <property type="project" value="InterPro"/>
</dbReference>
<dbReference type="GO" id="GO:0016020">
    <property type="term" value="C:membrane"/>
    <property type="evidence" value="ECO:0007669"/>
    <property type="project" value="UniProtKB-SubCell"/>
</dbReference>
<proteinExistence type="inferred from homology"/>
<evidence type="ECO:0000256" key="5">
    <source>
        <dbReference type="ARBA" id="ARBA00022989"/>
    </source>
</evidence>
<feature type="domain" description="Cation efflux protein transmembrane" evidence="8">
    <location>
        <begin position="32"/>
        <end position="223"/>
    </location>
</feature>
<feature type="transmembrane region" description="Helical" evidence="7">
    <location>
        <begin position="130"/>
        <end position="148"/>
    </location>
</feature>
<dbReference type="Gene3D" id="1.20.1510.10">
    <property type="entry name" value="Cation efflux protein transmembrane domain"/>
    <property type="match status" value="1"/>
</dbReference>
<dbReference type="InterPro" id="IPR002524">
    <property type="entry name" value="Cation_efflux"/>
</dbReference>
<dbReference type="InterPro" id="IPR027470">
    <property type="entry name" value="Cation_efflux_CTD"/>
</dbReference>
<dbReference type="PANTHER" id="PTHR43840">
    <property type="entry name" value="MITOCHONDRIAL METAL TRANSPORTER 1-RELATED"/>
    <property type="match status" value="1"/>
</dbReference>
<dbReference type="EMBL" id="CP063767">
    <property type="protein sequence ID" value="QOY60361.1"/>
    <property type="molecule type" value="Genomic_DNA"/>
</dbReference>
<organism evidence="10 11">
    <name type="scientific">Thermophilibacter immobilis</name>
    <dbReference type="NCBI Taxonomy" id="2779519"/>
    <lineage>
        <taxon>Bacteria</taxon>
        <taxon>Bacillati</taxon>
        <taxon>Actinomycetota</taxon>
        <taxon>Coriobacteriia</taxon>
        <taxon>Coriobacteriales</taxon>
        <taxon>Atopobiaceae</taxon>
        <taxon>Thermophilibacter</taxon>
    </lineage>
</organism>
<dbReference type="AlphaFoldDB" id="A0A7S7RTM2"/>
<gene>
    <name evidence="10" type="ORF">INP52_08105</name>
</gene>
<dbReference type="Pfam" id="PF16916">
    <property type="entry name" value="ZT_dimer"/>
    <property type="match status" value="1"/>
</dbReference>
<dbReference type="InterPro" id="IPR058533">
    <property type="entry name" value="Cation_efflux_TM"/>
</dbReference>
<keyword evidence="4 7" id="KW-0812">Transmembrane</keyword>
<evidence type="ECO:0000256" key="1">
    <source>
        <dbReference type="ARBA" id="ARBA00004141"/>
    </source>
</evidence>